<gene>
    <name evidence="2" type="ORF">O0535_12330</name>
</gene>
<protein>
    <submittedName>
        <fullName evidence="2">DUF4132 domain-containing protein</fullName>
    </submittedName>
</protein>
<comment type="caution">
    <text evidence="2">The sequence shown here is derived from an EMBL/GenBank/DDBJ whole genome shotgun (WGS) entry which is preliminary data.</text>
</comment>
<evidence type="ECO:0000313" key="2">
    <source>
        <dbReference type="EMBL" id="MCZ0831541.1"/>
    </source>
</evidence>
<evidence type="ECO:0000259" key="1">
    <source>
        <dbReference type="Pfam" id="PF13569"/>
    </source>
</evidence>
<sequence>MVLKKIGSNPLITQFADKFVKDYPGHYSRHNPQSYSIDSNQYNQIIAYVSGESDKFPSILLVHPKVYAYGCMSHLEKMGKNGTDEAFFRAAAILFKTSANESHKSNVLRICIGHFMKTIMLSQSIKDVEEQKQIVIRQLCDTKKYIGDAAISFYVDTLMKSYTSSIKNSYSVTESAVPLLLTLQYLSLIDSNYLEEIKEQIQPFMYYLLTENVEGLQQEISTAIKALASSPLAKKDCVSAIYLDKQIHKEKIEAVQKQLQLIPESQPEKTLSRSEFNRYAMLVPAALLYRVNVRGSKANFLEKQNELDRKLLRAMTLLYEIVPLDVINSLSSEHREQGADLYEMLEGIIPLTEPYELIIYAIREMRGYRVEWQTVEKRFLVNTERAKRAMVLVSDWLMKGYIFKTLQDHGIDMSDQNITLHDMVLASLKENNRTHKLYRYLTEKMSLQEILDECTQPASSATKFNSYDIKDQLFLFTLLPVENPIIERFVAFLSHYGTQQENMSLIHMLFSSPAFDPEKWIAAYAKHPQVNIDRFLLHILNYKGSIDYYSELSEDSYQRIVLGNIEKSLQLYSQLGAEARTSILENIFEKKNGLSQDYYYQAIQLGLQDTSKKASSIAQADFTNIKNKDLYIRIYQTEKKAKLKELALDAMRGVEDYQSIYQELLSNETSAKFKTLLQNLIDAANQSPDKAHATFGTVVDKRKLARLKWLMIEQLPVLLDKEGGELDAEVKEYILTQSVDFTTAPNPHVLKVKDYAAPNSLADFAIELYTIWLANQAPAKEKWVLFVCTSLGDRRIIDELSKQIKIWAEAGRGALASDAVKALSFMQEIAAFVTIDQMKRTVKNRQVKAAAAEALTMAAQNLNITPEELEDRLVTTLGFDQRGKRIFSYGQRTFTVKVNNDRQLHVTNDETGKVVKNLPAPAQKDDATLAEQAKSEFAQLKKDVKNLVTIQSLRLEESLSKQRLWSITAWKNLFVENVMMQKFAIGLIWGVYEDGKLTDTFRYMEDGTFNTVDEEEYACKEDALIGLVHPIELTKDDLQAWQTQLEDYEMKQPFPQLDRKLYFPTEEHLKTNRVTDLPAEEYSPTAFPKTMEKYGWYKGMAQDAGFYYEFYKEYGDMIVELKFSGASISYYDGMDEISLESLAFYANKFDRYYYYEKSQPLPISTISPRLFSETIFDIMRATGK</sequence>
<dbReference type="EMBL" id="JAPTNG010000008">
    <property type="protein sequence ID" value="MCZ0831541.1"/>
    <property type="molecule type" value="Genomic_DNA"/>
</dbReference>
<reference evidence="2" key="1">
    <citation type="submission" date="2022-09" db="EMBL/GenBank/DDBJ databases">
        <title>Genome analysis and characterization of larvicidal activity of Brevibacillus strains.</title>
        <authorList>
            <person name="Patrusheva E.V."/>
            <person name="Izotova A.O."/>
            <person name="Toshchakov S.V."/>
            <person name="Sineoky S.P."/>
        </authorList>
    </citation>
    <scope>NUCLEOTIDE SEQUENCE</scope>
    <source>
        <strain evidence="2">VKPM_B-13244</strain>
    </source>
</reference>
<feature type="domain" description="DUF4132" evidence="1">
    <location>
        <begin position="912"/>
        <end position="1096"/>
    </location>
</feature>
<evidence type="ECO:0000313" key="3">
    <source>
        <dbReference type="Proteomes" id="UP001067708"/>
    </source>
</evidence>
<dbReference type="RefSeq" id="WP_258417486.1">
    <property type="nucleotide sequence ID" value="NZ_JAPTNG010000008.1"/>
</dbReference>
<name>A0ABT4HXL8_9BACL</name>
<proteinExistence type="predicted"/>
<dbReference type="InterPro" id="IPR025406">
    <property type="entry name" value="DUF4132"/>
</dbReference>
<accession>A0ABT4HXL8</accession>
<keyword evidence="3" id="KW-1185">Reference proteome</keyword>
<dbReference type="Pfam" id="PF13569">
    <property type="entry name" value="DUF4132"/>
    <property type="match status" value="1"/>
</dbReference>
<dbReference type="Proteomes" id="UP001067708">
    <property type="component" value="Unassembled WGS sequence"/>
</dbReference>
<organism evidence="2 3">
    <name type="scientific">Brevibacillus halotolerans</name>
    <dbReference type="NCBI Taxonomy" id="1507437"/>
    <lineage>
        <taxon>Bacteria</taxon>
        <taxon>Bacillati</taxon>
        <taxon>Bacillota</taxon>
        <taxon>Bacilli</taxon>
        <taxon>Bacillales</taxon>
        <taxon>Paenibacillaceae</taxon>
        <taxon>Brevibacillus</taxon>
    </lineage>
</organism>